<dbReference type="AlphaFoldDB" id="A0A382JE10"/>
<reference evidence="8" key="1">
    <citation type="submission" date="2018-05" db="EMBL/GenBank/DDBJ databases">
        <authorList>
            <person name="Lanie J.A."/>
            <person name="Ng W.-L."/>
            <person name="Kazmierczak K.M."/>
            <person name="Andrzejewski T.M."/>
            <person name="Davidsen T.M."/>
            <person name="Wayne K.J."/>
            <person name="Tettelin H."/>
            <person name="Glass J.I."/>
            <person name="Rusch D."/>
            <person name="Podicherti R."/>
            <person name="Tsui H.-C.T."/>
            <person name="Winkler M.E."/>
        </authorList>
    </citation>
    <scope>NUCLEOTIDE SEQUENCE</scope>
</reference>
<feature type="transmembrane region" description="Helical" evidence="7">
    <location>
        <begin position="12"/>
        <end position="29"/>
    </location>
</feature>
<dbReference type="EMBL" id="UINC01073160">
    <property type="protein sequence ID" value="SVC09333.1"/>
    <property type="molecule type" value="Genomic_DNA"/>
</dbReference>
<feature type="non-terminal residue" evidence="8">
    <location>
        <position position="206"/>
    </location>
</feature>
<dbReference type="Pfam" id="PF03547">
    <property type="entry name" value="Mem_trans"/>
    <property type="match status" value="1"/>
</dbReference>
<feature type="transmembrane region" description="Helical" evidence="7">
    <location>
        <begin position="64"/>
        <end position="83"/>
    </location>
</feature>
<evidence type="ECO:0000256" key="2">
    <source>
        <dbReference type="ARBA" id="ARBA00022448"/>
    </source>
</evidence>
<name>A0A382JE10_9ZZZZ</name>
<dbReference type="InterPro" id="IPR004776">
    <property type="entry name" value="Mem_transp_PIN-like"/>
</dbReference>
<dbReference type="PANTHER" id="PTHR36838:SF1">
    <property type="entry name" value="SLR1864 PROTEIN"/>
    <property type="match status" value="1"/>
</dbReference>
<feature type="transmembrane region" description="Helical" evidence="7">
    <location>
        <begin position="128"/>
        <end position="148"/>
    </location>
</feature>
<gene>
    <name evidence="8" type="ORF">METZ01_LOCUS262187</name>
</gene>
<feature type="transmembrane region" description="Helical" evidence="7">
    <location>
        <begin position="95"/>
        <end position="116"/>
    </location>
</feature>
<feature type="transmembrane region" description="Helical" evidence="7">
    <location>
        <begin position="160"/>
        <end position="178"/>
    </location>
</feature>
<proteinExistence type="predicted"/>
<evidence type="ECO:0000256" key="1">
    <source>
        <dbReference type="ARBA" id="ARBA00004141"/>
    </source>
</evidence>
<dbReference type="GO" id="GO:0016020">
    <property type="term" value="C:membrane"/>
    <property type="evidence" value="ECO:0007669"/>
    <property type="project" value="UniProtKB-SubCell"/>
</dbReference>
<evidence type="ECO:0000313" key="8">
    <source>
        <dbReference type="EMBL" id="SVC09333.1"/>
    </source>
</evidence>
<keyword evidence="3" id="KW-1003">Cell membrane</keyword>
<evidence type="ECO:0000256" key="5">
    <source>
        <dbReference type="ARBA" id="ARBA00022989"/>
    </source>
</evidence>
<accession>A0A382JE10</accession>
<dbReference type="GO" id="GO:0055085">
    <property type="term" value="P:transmembrane transport"/>
    <property type="evidence" value="ECO:0007669"/>
    <property type="project" value="InterPro"/>
</dbReference>
<keyword evidence="5 7" id="KW-1133">Transmembrane helix</keyword>
<dbReference type="PANTHER" id="PTHR36838">
    <property type="entry name" value="AUXIN EFFLUX CARRIER FAMILY PROTEIN"/>
    <property type="match status" value="1"/>
</dbReference>
<evidence type="ECO:0000256" key="7">
    <source>
        <dbReference type="SAM" id="Phobius"/>
    </source>
</evidence>
<evidence type="ECO:0000256" key="6">
    <source>
        <dbReference type="ARBA" id="ARBA00023136"/>
    </source>
</evidence>
<organism evidence="8">
    <name type="scientific">marine metagenome</name>
    <dbReference type="NCBI Taxonomy" id="408172"/>
    <lineage>
        <taxon>unclassified sequences</taxon>
        <taxon>metagenomes</taxon>
        <taxon>ecological metagenomes</taxon>
    </lineage>
</organism>
<protein>
    <submittedName>
        <fullName evidence="8">Uncharacterized protein</fullName>
    </submittedName>
</protein>
<evidence type="ECO:0000256" key="4">
    <source>
        <dbReference type="ARBA" id="ARBA00022692"/>
    </source>
</evidence>
<keyword evidence="4 7" id="KW-0812">Transmembrane</keyword>
<comment type="subcellular location">
    <subcellularLocation>
        <location evidence="1">Membrane</location>
        <topology evidence="1">Multi-pass membrane protein</topology>
    </subcellularLocation>
</comment>
<keyword evidence="2" id="KW-0813">Transport</keyword>
<evidence type="ECO:0000256" key="3">
    <source>
        <dbReference type="ARBA" id="ARBA00022475"/>
    </source>
</evidence>
<feature type="transmembrane region" description="Helical" evidence="7">
    <location>
        <begin position="41"/>
        <end position="58"/>
    </location>
</feature>
<sequence>MYLLLQILRDQILPVFLAAGIGAAFERIFHPDIKSLSRVSFYILSPCLVFSSITSNNLPAIEFWRIAAFALTTVLLSGILAWTMGSILKLRPSMISALMITCMFVNGGNYGLSLNLFAFGTSAMSRAIVYYLVSIISMYSLGVFIASNGLTQPKEAFTRVAKVPALYALLFAGLLRWQEWHTPAWLYRSVNLLGEAAIPVMLLILG</sequence>
<keyword evidence="6 7" id="KW-0472">Membrane</keyword>